<gene>
    <name evidence="1" type="ORF">LJ751_15905</name>
</gene>
<dbReference type="RefSeq" id="WP_227909112.1">
    <property type="nucleotide sequence ID" value="NZ_CP095461.1"/>
</dbReference>
<proteinExistence type="predicted"/>
<reference evidence="1" key="1">
    <citation type="submission" date="2021-10" db="EMBL/GenBank/DDBJ databases">
        <title>Novel species in genus Arthrobacter.</title>
        <authorList>
            <person name="Liu Y."/>
        </authorList>
    </citation>
    <scope>NUCLEOTIDE SEQUENCE</scope>
    <source>
        <strain evidence="1">Zg-Y809</strain>
    </source>
</reference>
<evidence type="ECO:0000313" key="1">
    <source>
        <dbReference type="EMBL" id="MCC3270818.1"/>
    </source>
</evidence>
<accession>A0A9X1M3N9</accession>
<dbReference type="InterPro" id="IPR036388">
    <property type="entry name" value="WH-like_DNA-bd_sf"/>
</dbReference>
<dbReference type="SUPFAM" id="SSF46689">
    <property type="entry name" value="Homeodomain-like"/>
    <property type="match status" value="1"/>
</dbReference>
<protein>
    <submittedName>
        <fullName evidence="1">Helix-turn-helix domain-containing protein</fullName>
    </submittedName>
</protein>
<organism evidence="1 2">
    <name type="scientific">Arthrobacter gengyunqii</name>
    <dbReference type="NCBI Taxonomy" id="2886940"/>
    <lineage>
        <taxon>Bacteria</taxon>
        <taxon>Bacillati</taxon>
        <taxon>Actinomycetota</taxon>
        <taxon>Actinomycetes</taxon>
        <taxon>Micrococcales</taxon>
        <taxon>Micrococcaceae</taxon>
        <taxon>Arthrobacter</taxon>
    </lineage>
</organism>
<dbReference type="InterPro" id="IPR009057">
    <property type="entry name" value="Homeodomain-like_sf"/>
</dbReference>
<dbReference type="Proteomes" id="UP001139264">
    <property type="component" value="Unassembled WGS sequence"/>
</dbReference>
<dbReference type="EMBL" id="JAJFZP010000015">
    <property type="protein sequence ID" value="MCC3270818.1"/>
    <property type="molecule type" value="Genomic_DNA"/>
</dbReference>
<dbReference type="Gene3D" id="1.10.10.10">
    <property type="entry name" value="Winged helix-like DNA-binding domain superfamily/Winged helix DNA-binding domain"/>
    <property type="match status" value="1"/>
</dbReference>
<evidence type="ECO:0000313" key="2">
    <source>
        <dbReference type="Proteomes" id="UP001139264"/>
    </source>
</evidence>
<sequence length="42" mass="4256">MSAGSSSSEAQRQSAVALFEAGWSARAVSTTLGVSRSAIARL</sequence>
<dbReference type="AlphaFoldDB" id="A0A9X1M3N9"/>
<comment type="caution">
    <text evidence="1">The sequence shown here is derived from an EMBL/GenBank/DDBJ whole genome shotgun (WGS) entry which is preliminary data.</text>
</comment>
<dbReference type="Pfam" id="PF13384">
    <property type="entry name" value="HTH_23"/>
    <property type="match status" value="1"/>
</dbReference>
<name>A0A9X1M3N9_9MICC</name>